<feature type="domain" description="Large ribosomal subunit protein uL15/eL18" evidence="7">
    <location>
        <begin position="145"/>
        <end position="224"/>
    </location>
</feature>
<dbReference type="Pfam" id="PF00828">
    <property type="entry name" value="Ribosomal_L27A"/>
    <property type="match status" value="1"/>
</dbReference>
<dbReference type="Proteomes" id="UP001187531">
    <property type="component" value="Unassembled WGS sequence"/>
</dbReference>
<dbReference type="InterPro" id="IPR000477">
    <property type="entry name" value="RT_dom"/>
</dbReference>
<comment type="caution">
    <text evidence="8">The sequence shown here is derived from an EMBL/GenBank/DDBJ whole genome shotgun (WGS) entry which is preliminary data.</text>
</comment>
<dbReference type="EMBL" id="JAVRJZ010000014">
    <property type="protein sequence ID" value="KAK2713656.1"/>
    <property type="molecule type" value="Genomic_DNA"/>
</dbReference>
<evidence type="ECO:0000256" key="2">
    <source>
        <dbReference type="ARBA" id="ARBA00022980"/>
    </source>
</evidence>
<evidence type="ECO:0000256" key="1">
    <source>
        <dbReference type="ARBA" id="ARBA00007320"/>
    </source>
</evidence>
<reference evidence="8" key="1">
    <citation type="submission" date="2023-07" db="EMBL/GenBank/DDBJ databases">
        <title>Chromosome-level genome assembly of Artemia franciscana.</title>
        <authorList>
            <person name="Jo E."/>
        </authorList>
    </citation>
    <scope>NUCLEOTIDE SEQUENCE</scope>
    <source>
        <tissue evidence="8">Whole body</tissue>
    </source>
</reference>
<evidence type="ECO:0000259" key="6">
    <source>
        <dbReference type="Pfam" id="PF00078"/>
    </source>
</evidence>
<dbReference type="InterPro" id="IPR036227">
    <property type="entry name" value="Ribosomal_uL15/eL18_sf"/>
</dbReference>
<evidence type="ECO:0000259" key="7">
    <source>
        <dbReference type="Pfam" id="PF00828"/>
    </source>
</evidence>
<comment type="similarity">
    <text evidence="1">Belongs to the universal ribosomal protein uL15 family.</text>
</comment>
<sequence>MEKMIYHRLLWFVEKNNLIPHTQTGFRKHHSSTDAFIVLTNAINESLSKNNVLTAAFLDFEGAYDNVDHQILLVKLTNLGLPPKLPRERCRGRYGGKTHGCGQKGSEQRQAYMRLGHGGGQNPFYMRFSKEPYYKGWHLQREYLPISLHRIQMLIDTGRLNPEEPIDVTQICNTKLFKLDPRKKQYGFQITDEGADCFDAKINLEVQYAPEHVIAAVEKNGGIITTAFYDAMSLQAAVDPEAFFNRGVPIPKRMLPPHDALVQYSDPKQRGYLADPDKIAEERFI</sequence>
<accession>A0AA88HWW4</accession>
<dbReference type="PANTHER" id="PTHR12934:SF11">
    <property type="entry name" value="LARGE RIBOSOMAL SUBUNIT PROTEIN UL15M"/>
    <property type="match status" value="1"/>
</dbReference>
<name>A0AA88HWW4_ARTSF</name>
<dbReference type="InterPro" id="IPR005749">
    <property type="entry name" value="Ribosomal_uL15_bac-type"/>
</dbReference>
<dbReference type="PANTHER" id="PTHR12934">
    <property type="entry name" value="50S RIBOSOMAL PROTEIN L15"/>
    <property type="match status" value="1"/>
</dbReference>
<evidence type="ECO:0000256" key="4">
    <source>
        <dbReference type="ARBA" id="ARBA00035299"/>
    </source>
</evidence>
<dbReference type="AlphaFoldDB" id="A0AA88HWW4"/>
<organism evidence="8 9">
    <name type="scientific">Artemia franciscana</name>
    <name type="common">Brine shrimp</name>
    <name type="synonym">Artemia sanfranciscana</name>
    <dbReference type="NCBI Taxonomy" id="6661"/>
    <lineage>
        <taxon>Eukaryota</taxon>
        <taxon>Metazoa</taxon>
        <taxon>Ecdysozoa</taxon>
        <taxon>Arthropoda</taxon>
        <taxon>Crustacea</taxon>
        <taxon>Branchiopoda</taxon>
        <taxon>Anostraca</taxon>
        <taxon>Artemiidae</taxon>
        <taxon>Artemia</taxon>
    </lineage>
</organism>
<evidence type="ECO:0000256" key="5">
    <source>
        <dbReference type="ARBA" id="ARBA00035423"/>
    </source>
</evidence>
<evidence type="ECO:0000313" key="8">
    <source>
        <dbReference type="EMBL" id="KAK2713656.1"/>
    </source>
</evidence>
<keyword evidence="2" id="KW-0689">Ribosomal protein</keyword>
<dbReference type="GO" id="GO:0005762">
    <property type="term" value="C:mitochondrial large ribosomal subunit"/>
    <property type="evidence" value="ECO:0007669"/>
    <property type="project" value="TreeGrafter"/>
</dbReference>
<feature type="domain" description="Reverse transcriptase" evidence="6">
    <location>
        <begin position="1"/>
        <end position="86"/>
    </location>
</feature>
<proteinExistence type="inferred from homology"/>
<dbReference type="Pfam" id="PF00078">
    <property type="entry name" value="RVT_1"/>
    <property type="match status" value="1"/>
</dbReference>
<dbReference type="InterPro" id="IPR021131">
    <property type="entry name" value="Ribosomal_uL15/eL18"/>
</dbReference>
<dbReference type="SUPFAM" id="SSF52080">
    <property type="entry name" value="Ribosomal proteins L15p and L18e"/>
    <property type="match status" value="1"/>
</dbReference>
<protein>
    <recommendedName>
        <fullName evidence="4">Large ribosomal subunit protein uL15m</fullName>
    </recommendedName>
    <alternativeName>
        <fullName evidence="5">39S ribosomal protein L15, mitochondrial</fullName>
    </alternativeName>
</protein>
<evidence type="ECO:0000313" key="9">
    <source>
        <dbReference type="Proteomes" id="UP001187531"/>
    </source>
</evidence>
<evidence type="ECO:0000256" key="3">
    <source>
        <dbReference type="ARBA" id="ARBA00023274"/>
    </source>
</evidence>
<keyword evidence="3" id="KW-0687">Ribonucleoprotein</keyword>
<gene>
    <name evidence="8" type="ORF">QYM36_009511</name>
</gene>
<dbReference type="GO" id="GO:0003735">
    <property type="term" value="F:structural constituent of ribosome"/>
    <property type="evidence" value="ECO:0007669"/>
    <property type="project" value="InterPro"/>
</dbReference>
<dbReference type="GO" id="GO:0006412">
    <property type="term" value="P:translation"/>
    <property type="evidence" value="ECO:0007669"/>
    <property type="project" value="InterPro"/>
</dbReference>
<keyword evidence="9" id="KW-1185">Reference proteome</keyword>